<organism evidence="2">
    <name type="scientific">Sesamum latifolium</name>
    <dbReference type="NCBI Taxonomy" id="2727402"/>
    <lineage>
        <taxon>Eukaryota</taxon>
        <taxon>Viridiplantae</taxon>
        <taxon>Streptophyta</taxon>
        <taxon>Embryophyta</taxon>
        <taxon>Tracheophyta</taxon>
        <taxon>Spermatophyta</taxon>
        <taxon>Magnoliopsida</taxon>
        <taxon>eudicotyledons</taxon>
        <taxon>Gunneridae</taxon>
        <taxon>Pentapetalae</taxon>
        <taxon>asterids</taxon>
        <taxon>lamiids</taxon>
        <taxon>Lamiales</taxon>
        <taxon>Pedaliaceae</taxon>
        <taxon>Sesamum</taxon>
    </lineage>
</organism>
<evidence type="ECO:0000256" key="1">
    <source>
        <dbReference type="SAM" id="SignalP"/>
    </source>
</evidence>
<reference evidence="2" key="1">
    <citation type="submission" date="2020-06" db="EMBL/GenBank/DDBJ databases">
        <authorList>
            <person name="Li T."/>
            <person name="Hu X."/>
            <person name="Zhang T."/>
            <person name="Song X."/>
            <person name="Zhang H."/>
            <person name="Dai N."/>
            <person name="Sheng W."/>
            <person name="Hou X."/>
            <person name="Wei L."/>
        </authorList>
    </citation>
    <scope>NUCLEOTIDE SEQUENCE</scope>
    <source>
        <strain evidence="2">KEN1</strain>
        <tissue evidence="2">Leaf</tissue>
    </source>
</reference>
<gene>
    <name evidence="2" type="ORF">Slati_2680400</name>
</gene>
<name>A0AAW2VX38_9LAMI</name>
<evidence type="ECO:0008006" key="3">
    <source>
        <dbReference type="Google" id="ProtNLM"/>
    </source>
</evidence>
<protein>
    <recommendedName>
        <fullName evidence="3">Secreted protein</fullName>
    </recommendedName>
</protein>
<feature type="chain" id="PRO_5043890076" description="Secreted protein" evidence="1">
    <location>
        <begin position="18"/>
        <end position="111"/>
    </location>
</feature>
<dbReference type="AlphaFoldDB" id="A0AAW2VX38"/>
<proteinExistence type="predicted"/>
<dbReference type="EMBL" id="JACGWN010000009">
    <property type="protein sequence ID" value="KAL0433461.1"/>
    <property type="molecule type" value="Genomic_DNA"/>
</dbReference>
<keyword evidence="1" id="KW-0732">Signal</keyword>
<comment type="caution">
    <text evidence="2">The sequence shown here is derived from an EMBL/GenBank/DDBJ whole genome shotgun (WGS) entry which is preliminary data.</text>
</comment>
<evidence type="ECO:0000313" key="2">
    <source>
        <dbReference type="EMBL" id="KAL0433461.1"/>
    </source>
</evidence>
<sequence length="111" mass="12199">MCKTVSVFLLKSRALWQCTFRQLAGCWSWVCSSQVAGRGSLTTDSVTCLQVKVEVAGMQVEVAGAEVEVVGLCIADSRVRLIVWSQQAAVRSELARPRDWRSQQVAVQGLQ</sequence>
<feature type="signal peptide" evidence="1">
    <location>
        <begin position="1"/>
        <end position="17"/>
    </location>
</feature>
<reference evidence="2" key="2">
    <citation type="journal article" date="2024" name="Plant">
        <title>Genomic evolution and insights into agronomic trait innovations of Sesamum species.</title>
        <authorList>
            <person name="Miao H."/>
            <person name="Wang L."/>
            <person name="Qu L."/>
            <person name="Liu H."/>
            <person name="Sun Y."/>
            <person name="Le M."/>
            <person name="Wang Q."/>
            <person name="Wei S."/>
            <person name="Zheng Y."/>
            <person name="Lin W."/>
            <person name="Duan Y."/>
            <person name="Cao H."/>
            <person name="Xiong S."/>
            <person name="Wang X."/>
            <person name="Wei L."/>
            <person name="Li C."/>
            <person name="Ma Q."/>
            <person name="Ju M."/>
            <person name="Zhao R."/>
            <person name="Li G."/>
            <person name="Mu C."/>
            <person name="Tian Q."/>
            <person name="Mei H."/>
            <person name="Zhang T."/>
            <person name="Gao T."/>
            <person name="Zhang H."/>
        </authorList>
    </citation>
    <scope>NUCLEOTIDE SEQUENCE</scope>
    <source>
        <strain evidence="2">KEN1</strain>
    </source>
</reference>
<accession>A0AAW2VX38</accession>